<comment type="caution">
    <text evidence="3">The sequence shown here is derived from an EMBL/GenBank/DDBJ whole genome shotgun (WGS) entry which is preliminary data.</text>
</comment>
<evidence type="ECO:0000256" key="1">
    <source>
        <dbReference type="SAM" id="Phobius"/>
    </source>
</evidence>
<dbReference type="EMBL" id="LBXN01000022">
    <property type="protein sequence ID" value="KKR33166.1"/>
    <property type="molecule type" value="Genomic_DNA"/>
</dbReference>
<name>A0A0G0Q778_9BACT</name>
<evidence type="ECO:0000313" key="3">
    <source>
        <dbReference type="EMBL" id="KKR33166.1"/>
    </source>
</evidence>
<dbReference type="InterPro" id="IPR008965">
    <property type="entry name" value="CBM2/CBM3_carb-bd_dom_sf"/>
</dbReference>
<dbReference type="NCBIfam" id="TIGR01167">
    <property type="entry name" value="LPXTG_anchor"/>
    <property type="match status" value="1"/>
</dbReference>
<keyword evidence="1" id="KW-0812">Transmembrane</keyword>
<dbReference type="InterPro" id="IPR002102">
    <property type="entry name" value="Cohesin_dom"/>
</dbReference>
<protein>
    <recommendedName>
        <fullName evidence="2">Cohesin domain-containing protein</fullName>
    </recommendedName>
</protein>
<reference evidence="3 4" key="1">
    <citation type="journal article" date="2015" name="Nature">
        <title>rRNA introns, odd ribosomes, and small enigmatic genomes across a large radiation of phyla.</title>
        <authorList>
            <person name="Brown C.T."/>
            <person name="Hug L.A."/>
            <person name="Thomas B.C."/>
            <person name="Sharon I."/>
            <person name="Castelle C.J."/>
            <person name="Singh A."/>
            <person name="Wilkins M.J."/>
            <person name="Williams K.H."/>
            <person name="Banfield J.F."/>
        </authorList>
    </citation>
    <scope>NUCLEOTIDE SEQUENCE [LARGE SCALE GENOMIC DNA]</scope>
</reference>
<proteinExistence type="predicted"/>
<dbReference type="Pfam" id="PF00963">
    <property type="entry name" value="Cohesin"/>
    <property type="match status" value="1"/>
</dbReference>
<sequence length="235" mass="24866">MEKLKIKIKILNFKISRVLITFLFFFLFLHFNFYILHSQVYAQTLSFDPSTKTVNAGDTLTISVNVDTGSKNTTGADALVSFDNSILEYSDVTAGTFYATGYKSLISPGKLLLGMSQTDVTSPKTGTGLLGSIIFRAKSAGTASLSFVCSTGKADSNIISSTDSSDVIDCSKIVAASYTVGTGTDNSYISSSTPRPEATNPPSALPKTGTFEVTLVLVGIGVVLTIIGGFLIFKG</sequence>
<dbReference type="SUPFAM" id="SSF49384">
    <property type="entry name" value="Carbohydrate-binding domain"/>
    <property type="match status" value="1"/>
</dbReference>
<dbReference type="CDD" id="cd08547">
    <property type="entry name" value="Type_II_cohesin"/>
    <property type="match status" value="1"/>
</dbReference>
<feature type="transmembrane region" description="Helical" evidence="1">
    <location>
        <begin position="213"/>
        <end position="233"/>
    </location>
</feature>
<evidence type="ECO:0000313" key="4">
    <source>
        <dbReference type="Proteomes" id="UP000034539"/>
    </source>
</evidence>
<dbReference type="AlphaFoldDB" id="A0A0G0Q778"/>
<dbReference type="GO" id="GO:0000272">
    <property type="term" value="P:polysaccharide catabolic process"/>
    <property type="evidence" value="ECO:0007669"/>
    <property type="project" value="InterPro"/>
</dbReference>
<dbReference type="Proteomes" id="UP000034539">
    <property type="component" value="Unassembled WGS sequence"/>
</dbReference>
<keyword evidence="1" id="KW-1133">Transmembrane helix</keyword>
<gene>
    <name evidence="3" type="ORF">UT63_C0022G0009</name>
</gene>
<feature type="domain" description="Cohesin" evidence="2">
    <location>
        <begin position="51"/>
        <end position="161"/>
    </location>
</feature>
<dbReference type="GO" id="GO:0030246">
    <property type="term" value="F:carbohydrate binding"/>
    <property type="evidence" value="ECO:0007669"/>
    <property type="project" value="InterPro"/>
</dbReference>
<evidence type="ECO:0000259" key="2">
    <source>
        <dbReference type="Pfam" id="PF00963"/>
    </source>
</evidence>
<keyword evidence="1" id="KW-0472">Membrane</keyword>
<accession>A0A0G0Q778</accession>
<dbReference type="Gene3D" id="2.60.40.680">
    <property type="match status" value="1"/>
</dbReference>
<organism evidence="3 4">
    <name type="scientific">Candidatus Gottesmanbacteria bacterium GW2011_GWC2_39_8</name>
    <dbReference type="NCBI Taxonomy" id="1618450"/>
    <lineage>
        <taxon>Bacteria</taxon>
        <taxon>Candidatus Gottesmaniibacteriota</taxon>
    </lineage>
</organism>